<evidence type="ECO:0000256" key="1">
    <source>
        <dbReference type="SAM" id="Phobius"/>
    </source>
</evidence>
<sequence>MPRTIWQNKSAQDWLLGILALALFITPWVAGTGDHAASWSAWLGAILLAYLAAASLFEASLFQISQWEEWVTTALGLWLVFAPHLLGFGTDFLIAWAHRIIGLMTIAVSLWAEWSFRHSPVATKQ</sequence>
<gene>
    <name evidence="3" type="ORF">ABXS05_30730</name>
</gene>
<proteinExistence type="predicted"/>
<feature type="transmembrane region" description="Helical" evidence="1">
    <location>
        <begin position="36"/>
        <end position="57"/>
    </location>
</feature>
<dbReference type="Proteomes" id="UP001555786">
    <property type="component" value="Unassembled WGS sequence"/>
</dbReference>
<dbReference type="InterPro" id="IPR005530">
    <property type="entry name" value="SPW"/>
</dbReference>
<keyword evidence="1" id="KW-1133">Transmembrane helix</keyword>
<keyword evidence="1" id="KW-0812">Transmembrane</keyword>
<feature type="domain" description="SPW repeat-containing integral membrane" evidence="2">
    <location>
        <begin position="12"/>
        <end position="110"/>
    </location>
</feature>
<feature type="transmembrane region" description="Helical" evidence="1">
    <location>
        <begin position="12"/>
        <end position="30"/>
    </location>
</feature>
<protein>
    <submittedName>
        <fullName evidence="3">SPW repeat protein</fullName>
    </submittedName>
</protein>
<keyword evidence="4" id="KW-1185">Reference proteome</keyword>
<organism evidence="3 4">
    <name type="scientific">Labrys neptuniae</name>
    <dbReference type="NCBI Taxonomy" id="376174"/>
    <lineage>
        <taxon>Bacteria</taxon>
        <taxon>Pseudomonadati</taxon>
        <taxon>Pseudomonadota</taxon>
        <taxon>Alphaproteobacteria</taxon>
        <taxon>Hyphomicrobiales</taxon>
        <taxon>Xanthobacteraceae</taxon>
        <taxon>Labrys</taxon>
    </lineage>
</organism>
<reference evidence="3 4" key="1">
    <citation type="submission" date="2024-07" db="EMBL/GenBank/DDBJ databases">
        <title>Description of Labrys sedimenti sp. nov., isolated from a diclofenac-degrading enrichment culture.</title>
        <authorList>
            <person name="Tancsics A."/>
            <person name="Csepanyi A."/>
        </authorList>
    </citation>
    <scope>NUCLEOTIDE SEQUENCE [LARGE SCALE GENOMIC DNA]</scope>
    <source>
        <strain evidence="3 4">LMG 23578</strain>
    </source>
</reference>
<dbReference type="Pfam" id="PF03779">
    <property type="entry name" value="SPW"/>
    <property type="match status" value="1"/>
</dbReference>
<dbReference type="EMBL" id="JBFNQD010000020">
    <property type="protein sequence ID" value="MEW9309959.1"/>
    <property type="molecule type" value="Genomic_DNA"/>
</dbReference>
<feature type="transmembrane region" description="Helical" evidence="1">
    <location>
        <begin position="69"/>
        <end position="86"/>
    </location>
</feature>
<evidence type="ECO:0000313" key="3">
    <source>
        <dbReference type="EMBL" id="MEW9309959.1"/>
    </source>
</evidence>
<keyword evidence="1" id="KW-0472">Membrane</keyword>
<evidence type="ECO:0000313" key="4">
    <source>
        <dbReference type="Proteomes" id="UP001555786"/>
    </source>
</evidence>
<dbReference type="RefSeq" id="WP_367626532.1">
    <property type="nucleotide sequence ID" value="NZ_JBFNQD010000020.1"/>
</dbReference>
<name>A0ABV3PW99_9HYPH</name>
<accession>A0ABV3PW99</accession>
<evidence type="ECO:0000259" key="2">
    <source>
        <dbReference type="Pfam" id="PF03779"/>
    </source>
</evidence>
<comment type="caution">
    <text evidence="3">The sequence shown here is derived from an EMBL/GenBank/DDBJ whole genome shotgun (WGS) entry which is preliminary data.</text>
</comment>